<dbReference type="RefSeq" id="XP_001326971.1">
    <property type="nucleotide sequence ID" value="XM_001326936.1"/>
</dbReference>
<dbReference type="InParanoid" id="A2DY12"/>
<evidence type="ECO:0000256" key="2">
    <source>
        <dbReference type="SAM" id="Phobius"/>
    </source>
</evidence>
<dbReference type="OrthoDB" id="59402at2759"/>
<organism evidence="3 4">
    <name type="scientific">Trichomonas vaginalis (strain ATCC PRA-98 / G3)</name>
    <dbReference type="NCBI Taxonomy" id="412133"/>
    <lineage>
        <taxon>Eukaryota</taxon>
        <taxon>Metamonada</taxon>
        <taxon>Parabasalia</taxon>
        <taxon>Trichomonadida</taxon>
        <taxon>Trichomonadidae</taxon>
        <taxon>Trichomonas</taxon>
    </lineage>
</organism>
<dbReference type="EMBL" id="DS113266">
    <property type="protein sequence ID" value="EAY14748.1"/>
    <property type="molecule type" value="Genomic_DNA"/>
</dbReference>
<keyword evidence="2" id="KW-1133">Transmembrane helix</keyword>
<dbReference type="PANTHER" id="PTHR35899">
    <property type="entry name" value="PAPAIN FAMILY CYSTEINE PROTEASE DOMAIN CONTAINING PROTEIN"/>
    <property type="match status" value="1"/>
</dbReference>
<dbReference type="KEGG" id="tva:4772741"/>
<accession>A2DY12</accession>
<proteinExistence type="predicted"/>
<dbReference type="PROSITE" id="PS00139">
    <property type="entry name" value="THIOL_PROTEASE_CYS"/>
    <property type="match status" value="1"/>
</dbReference>
<dbReference type="PANTHER" id="PTHR35899:SF1">
    <property type="entry name" value="PEPTIDASE C1A PAPAIN C-TERMINAL DOMAIN-CONTAINING PROTEIN"/>
    <property type="match status" value="1"/>
</dbReference>
<dbReference type="CDD" id="cd02619">
    <property type="entry name" value="Peptidase_C1"/>
    <property type="match status" value="1"/>
</dbReference>
<evidence type="ECO:0000313" key="4">
    <source>
        <dbReference type="Proteomes" id="UP000001542"/>
    </source>
</evidence>
<reference evidence="3" key="1">
    <citation type="submission" date="2006-10" db="EMBL/GenBank/DDBJ databases">
        <authorList>
            <person name="Amadeo P."/>
            <person name="Zhao Q."/>
            <person name="Wortman J."/>
            <person name="Fraser-Liggett C."/>
            <person name="Carlton J."/>
        </authorList>
    </citation>
    <scope>NUCLEOTIDE SEQUENCE</scope>
    <source>
        <strain evidence="3">G3</strain>
    </source>
</reference>
<evidence type="ECO:0000256" key="1">
    <source>
        <dbReference type="SAM" id="MobiDB-lite"/>
    </source>
</evidence>
<dbReference type="InterPro" id="IPR025660">
    <property type="entry name" value="Pept_his_AS"/>
</dbReference>
<keyword evidence="2" id="KW-0812">Transmembrane</keyword>
<sequence length="541" mass="61876">MEDITYETIVSRKKNRKYIFILIALILSCFIGYLLYFLFSKKIQIPVNYKDPYLPPPRKFMVNSSYLLPAWNQFDRGTCWAFSSIYLLESQYKHNGIMKGFLNDTEYVGFSQDALAKWMVDKCKKYTKAVPCLSGLRRRGHADGGSIEEFITFYEYFDDFKTSVLPISACPYNELPKDEMKCPKYDKAMASNPIKFKLSGGELGIGIDRIKDLLYKYRYPLSFSFPMPVSRYYFECDQNPIIKNTSICTEHLLECPHDNTKYCSFLDYQISKPNTAEMITHYTDNLVYGVGHAMVLVGYNDDLEEPLMLNITRRKPTKGAFILRNSWGSRGHSIEYLYGLISHEQEQMICPNPDDVSKWTPVTKSCLEKTGDGTKCSTDITRHLGGRTFTGGSLLKCINKTHCSEGEYYYLLRNGNSKSPVIKFLDSGVPCVYIINARTQEVKLVDTIPIEHLYYAMRLVDPPSNSENHCGYVGYSYNSISTIEQGLSVRTPTWRVFQVKADFEDSSYDKSGASGDYSFVRSSTKSHSIFKPSDPLEDIGL</sequence>
<dbReference type="SUPFAM" id="SSF54001">
    <property type="entry name" value="Cysteine proteinases"/>
    <property type="match status" value="1"/>
</dbReference>
<reference evidence="3" key="2">
    <citation type="journal article" date="2007" name="Science">
        <title>Draft genome sequence of the sexually transmitted pathogen Trichomonas vaginalis.</title>
        <authorList>
            <person name="Carlton J.M."/>
            <person name="Hirt R.P."/>
            <person name="Silva J.C."/>
            <person name="Delcher A.L."/>
            <person name="Schatz M."/>
            <person name="Zhao Q."/>
            <person name="Wortman J.R."/>
            <person name="Bidwell S.L."/>
            <person name="Alsmark U.C.M."/>
            <person name="Besteiro S."/>
            <person name="Sicheritz-Ponten T."/>
            <person name="Noel C.J."/>
            <person name="Dacks J.B."/>
            <person name="Foster P.G."/>
            <person name="Simillion C."/>
            <person name="Van de Peer Y."/>
            <person name="Miranda-Saavedra D."/>
            <person name="Barton G.J."/>
            <person name="Westrop G.D."/>
            <person name="Mueller S."/>
            <person name="Dessi D."/>
            <person name="Fiori P.L."/>
            <person name="Ren Q."/>
            <person name="Paulsen I."/>
            <person name="Zhang H."/>
            <person name="Bastida-Corcuera F.D."/>
            <person name="Simoes-Barbosa A."/>
            <person name="Brown M.T."/>
            <person name="Hayes R.D."/>
            <person name="Mukherjee M."/>
            <person name="Okumura C.Y."/>
            <person name="Schneider R."/>
            <person name="Smith A.J."/>
            <person name="Vanacova S."/>
            <person name="Villalvazo M."/>
            <person name="Haas B.J."/>
            <person name="Pertea M."/>
            <person name="Feldblyum T.V."/>
            <person name="Utterback T.R."/>
            <person name="Shu C.L."/>
            <person name="Osoegawa K."/>
            <person name="de Jong P.J."/>
            <person name="Hrdy I."/>
            <person name="Horvathova L."/>
            <person name="Zubacova Z."/>
            <person name="Dolezal P."/>
            <person name="Malik S.B."/>
            <person name="Logsdon J.M. Jr."/>
            <person name="Henze K."/>
            <person name="Gupta A."/>
            <person name="Wang C.C."/>
            <person name="Dunne R.L."/>
            <person name="Upcroft J.A."/>
            <person name="Upcroft P."/>
            <person name="White O."/>
            <person name="Salzberg S.L."/>
            <person name="Tang P."/>
            <person name="Chiu C.-H."/>
            <person name="Lee Y.-S."/>
            <person name="Embley T.M."/>
            <person name="Coombs G.H."/>
            <person name="Mottram J.C."/>
            <person name="Tachezy J."/>
            <person name="Fraser-Liggett C.M."/>
            <person name="Johnson P.J."/>
        </authorList>
    </citation>
    <scope>NUCLEOTIDE SEQUENCE [LARGE SCALE GENOMIC DNA]</scope>
    <source>
        <strain evidence="3">G3</strain>
    </source>
</reference>
<protein>
    <submittedName>
        <fullName evidence="3">Uncharacterized protein</fullName>
    </submittedName>
</protein>
<feature type="region of interest" description="Disordered" evidence="1">
    <location>
        <begin position="521"/>
        <end position="541"/>
    </location>
</feature>
<dbReference type="InterPro" id="IPR000169">
    <property type="entry name" value="Pept_cys_AS"/>
</dbReference>
<keyword evidence="4" id="KW-1185">Reference proteome</keyword>
<dbReference type="AlphaFoldDB" id="A2DY12"/>
<dbReference type="PROSITE" id="PS00639">
    <property type="entry name" value="THIOL_PROTEASE_HIS"/>
    <property type="match status" value="1"/>
</dbReference>
<dbReference type="VEuPathDB" id="TrichDB:TVAGG3_0960680"/>
<name>A2DY12_TRIV3</name>
<dbReference type="Proteomes" id="UP000001542">
    <property type="component" value="Unassembled WGS sequence"/>
</dbReference>
<gene>
    <name evidence="3" type="ORF">TVAG_038560</name>
</gene>
<evidence type="ECO:0000313" key="3">
    <source>
        <dbReference type="EMBL" id="EAY14748.1"/>
    </source>
</evidence>
<keyword evidence="2" id="KW-0472">Membrane</keyword>
<dbReference type="Gene3D" id="3.90.70.10">
    <property type="entry name" value="Cysteine proteinases"/>
    <property type="match status" value="1"/>
</dbReference>
<dbReference type="InterPro" id="IPR038765">
    <property type="entry name" value="Papain-like_cys_pep_sf"/>
</dbReference>
<dbReference type="VEuPathDB" id="TrichDB:TVAG_038560"/>
<feature type="transmembrane region" description="Helical" evidence="2">
    <location>
        <begin position="18"/>
        <end position="39"/>
    </location>
</feature>